<evidence type="ECO:0000256" key="2">
    <source>
        <dbReference type="ARBA" id="ARBA00022475"/>
    </source>
</evidence>
<gene>
    <name evidence="7" type="ORF">GS03_00788</name>
</gene>
<dbReference type="GO" id="GO:0005886">
    <property type="term" value="C:plasma membrane"/>
    <property type="evidence" value="ECO:0007669"/>
    <property type="project" value="UniProtKB-SubCell"/>
</dbReference>
<dbReference type="Proteomes" id="UP000296862">
    <property type="component" value="Chromosome"/>
</dbReference>
<dbReference type="AlphaFoldDB" id="A0A4P7PT03"/>
<dbReference type="PANTHER" id="PTHR39087:SF2">
    <property type="entry name" value="UPF0104 MEMBRANE PROTEIN MJ1595"/>
    <property type="match status" value="1"/>
</dbReference>
<dbReference type="KEGG" id="fsn:GS03_00788"/>
<keyword evidence="8" id="KW-1185">Reference proteome</keyword>
<comment type="subcellular location">
    <subcellularLocation>
        <location evidence="1">Cell membrane</location>
        <topology evidence="1">Multi-pass membrane protein</topology>
    </subcellularLocation>
</comment>
<feature type="transmembrane region" description="Helical" evidence="6">
    <location>
        <begin position="7"/>
        <end position="26"/>
    </location>
</feature>
<feature type="transmembrane region" description="Helical" evidence="6">
    <location>
        <begin position="129"/>
        <end position="147"/>
    </location>
</feature>
<proteinExistence type="predicted"/>
<feature type="transmembrane region" description="Helical" evidence="6">
    <location>
        <begin position="244"/>
        <end position="262"/>
    </location>
</feature>
<accession>A0A4P7PT03</accession>
<evidence type="ECO:0000256" key="3">
    <source>
        <dbReference type="ARBA" id="ARBA00022692"/>
    </source>
</evidence>
<evidence type="ECO:0000256" key="1">
    <source>
        <dbReference type="ARBA" id="ARBA00004651"/>
    </source>
</evidence>
<evidence type="ECO:0000313" key="7">
    <source>
        <dbReference type="EMBL" id="QBZ97302.1"/>
    </source>
</evidence>
<evidence type="ECO:0000313" key="8">
    <source>
        <dbReference type="Proteomes" id="UP000296862"/>
    </source>
</evidence>
<dbReference type="EMBL" id="CP038810">
    <property type="protein sequence ID" value="QBZ97302.1"/>
    <property type="molecule type" value="Genomic_DNA"/>
</dbReference>
<feature type="transmembrane region" description="Helical" evidence="6">
    <location>
        <begin position="290"/>
        <end position="314"/>
    </location>
</feature>
<feature type="transmembrane region" description="Helical" evidence="6">
    <location>
        <begin position="159"/>
        <end position="185"/>
    </location>
</feature>
<evidence type="ECO:0008006" key="9">
    <source>
        <dbReference type="Google" id="ProtNLM"/>
    </source>
</evidence>
<sequence length="321" mass="37046">MKKQIGKWLTILIPLFIGIGIIYYQYTTLTPDEIEKIKISFEKANYYYILLSLLIACVGYWSRAYRWKFALNHLGYETKFYNNFFTVCVSYLVNLTVPRSGEISRAALLKKYENVPFDKAFGTIVAERIVDLLIFFLFVFIGFVSQFDKIYQFLLSQHVSLQSLIITGCAGIIMFFIFILIWIYAEWEIILKLKKKLSGLVEGITTVYKMKDKWKYIFHSFFIWFSYLMMFYVAIFALPETSEISFDIVIMGFIFGSLAVGFSNGGLGAYPFSIALIFSLYGIPKDVGTAFGWLAWTSQTVLAILLGLISYVLLPLLNRNK</sequence>
<evidence type="ECO:0000256" key="5">
    <source>
        <dbReference type="ARBA" id="ARBA00023136"/>
    </source>
</evidence>
<dbReference type="PANTHER" id="PTHR39087">
    <property type="entry name" value="UPF0104 MEMBRANE PROTEIN MJ1595"/>
    <property type="match status" value="1"/>
</dbReference>
<evidence type="ECO:0000256" key="4">
    <source>
        <dbReference type="ARBA" id="ARBA00022989"/>
    </source>
</evidence>
<protein>
    <recommendedName>
        <fullName evidence="9">Lysylphosphatidylglycerol synthase TM region</fullName>
    </recommendedName>
</protein>
<keyword evidence="5 6" id="KW-0472">Membrane</keyword>
<dbReference type="OrthoDB" id="9812094at2"/>
<keyword evidence="3 6" id="KW-0812">Transmembrane</keyword>
<reference evidence="7 8" key="1">
    <citation type="submission" date="2019-04" db="EMBL/GenBank/DDBJ databases">
        <title>Flavobacterium sp. GS03.</title>
        <authorList>
            <person name="Kim H."/>
        </authorList>
    </citation>
    <scope>NUCLEOTIDE SEQUENCE [LARGE SCALE GENOMIC DNA]</scope>
    <source>
        <strain evidence="7 8">GS03</strain>
    </source>
</reference>
<organism evidence="7 8">
    <name type="scientific">Flavobacterium sangjuense</name>
    <dbReference type="NCBI Taxonomy" id="2518177"/>
    <lineage>
        <taxon>Bacteria</taxon>
        <taxon>Pseudomonadati</taxon>
        <taxon>Bacteroidota</taxon>
        <taxon>Flavobacteriia</taxon>
        <taxon>Flavobacteriales</taxon>
        <taxon>Flavobacteriaceae</taxon>
        <taxon>Flavobacterium</taxon>
    </lineage>
</organism>
<keyword evidence="4 6" id="KW-1133">Transmembrane helix</keyword>
<evidence type="ECO:0000256" key="6">
    <source>
        <dbReference type="SAM" id="Phobius"/>
    </source>
</evidence>
<keyword evidence="2" id="KW-1003">Cell membrane</keyword>
<dbReference type="InterPro" id="IPR022791">
    <property type="entry name" value="L-PG_synthase/AglD"/>
</dbReference>
<name>A0A4P7PT03_9FLAO</name>
<dbReference type="NCBIfam" id="TIGR00374">
    <property type="entry name" value="flippase-like domain"/>
    <property type="match status" value="1"/>
</dbReference>
<dbReference type="Pfam" id="PF03706">
    <property type="entry name" value="LPG_synthase_TM"/>
    <property type="match status" value="1"/>
</dbReference>
<feature type="transmembrane region" description="Helical" evidence="6">
    <location>
        <begin position="46"/>
        <end position="62"/>
    </location>
</feature>
<dbReference type="RefSeq" id="WP_136151270.1">
    <property type="nucleotide sequence ID" value="NZ_CP038810.1"/>
</dbReference>
<feature type="transmembrane region" description="Helical" evidence="6">
    <location>
        <begin position="216"/>
        <end position="238"/>
    </location>
</feature>